<dbReference type="PANTHER" id="PTHR11864">
    <property type="entry name" value="PRE-MRNA-PROCESSING PROTEIN PRP40"/>
    <property type="match status" value="1"/>
</dbReference>
<evidence type="ECO:0000259" key="2">
    <source>
        <dbReference type="PROSITE" id="PS50020"/>
    </source>
</evidence>
<dbReference type="InterPro" id="IPR001202">
    <property type="entry name" value="WW_dom"/>
</dbReference>
<dbReference type="SMART" id="SM00441">
    <property type="entry name" value="FF"/>
    <property type="match status" value="3"/>
</dbReference>
<dbReference type="InterPro" id="IPR036517">
    <property type="entry name" value="FF_domain_sf"/>
</dbReference>
<sequence>MSSDWEELRTETGEVYYYNYKTNETSWTLPETTKTLPNEKQETTSSRGKWEEYTTDDGKKYYYNESTGETTWEKPSEMLEGETNDKVDETELSELDKELKSKPVESAGITSFKPDNEAKESFLKLLSDNKVDSTWSFQAVMENLVDKPEYWSVKDPVTRKQLYEEYLVSKFQSELSNKSLLLENFKRNFKEELRKLEEKGLMCYNTRWITIKKLWIDQDNPIFKHSMMSDSELAAIFYEYTDKLKLQHEKNLQTKKNQALIELSTYLRQVNSSLVENSTTWEVLYENLINDSRFQSNKNFQNLTKLNILQLYENEIFPGIIDDIKSQITDISKINYRNDRKAREGYKKLLTELEIEADTEFKDIIEKIENNDAFIEICGRNGSSALELFWDIVDEKKQILKVKKNLVDAVIATMKKNDNIYNEKMWESAKAFSDALKSVGDERLANLDLTTTGNGKEITMIYTMLKQEFELKKQQEREKYLKKLDEDIQKFARWIYDNDRDLGENFLRMEGTKFVISTRVNYEDEYKKLSKFDEFKPLLQYETELSTTRLTKKIIEEFVSEYNKRIARKRQSSISSSGVEGKPEKKLKTGIATVLNY</sequence>
<evidence type="ECO:0000313" key="4">
    <source>
        <dbReference type="EMBL" id="CAX39640.1"/>
    </source>
</evidence>
<dbReference type="GO" id="GO:0071004">
    <property type="term" value="C:U2-type prespliceosome"/>
    <property type="evidence" value="ECO:0007669"/>
    <property type="project" value="TreeGrafter"/>
</dbReference>
<dbReference type="PROSITE" id="PS01159">
    <property type="entry name" value="WW_DOMAIN_1"/>
    <property type="match status" value="2"/>
</dbReference>
<feature type="domain" description="WW" evidence="2">
    <location>
        <begin position="1"/>
        <end position="32"/>
    </location>
</feature>
<dbReference type="SUPFAM" id="SSF81698">
    <property type="entry name" value="FF domain"/>
    <property type="match status" value="2"/>
</dbReference>
<dbReference type="OrthoDB" id="187617at2759"/>
<dbReference type="GO" id="GO:0005685">
    <property type="term" value="C:U1 snRNP"/>
    <property type="evidence" value="ECO:0007669"/>
    <property type="project" value="TreeGrafter"/>
</dbReference>
<dbReference type="Pfam" id="PF00397">
    <property type="entry name" value="WW"/>
    <property type="match status" value="2"/>
</dbReference>
<dbReference type="AlphaFoldDB" id="B9WKU0"/>
<dbReference type="SMART" id="SM00456">
    <property type="entry name" value="WW"/>
    <property type="match status" value="2"/>
</dbReference>
<dbReference type="PROSITE" id="PS50020">
    <property type="entry name" value="WW_DOMAIN_2"/>
    <property type="match status" value="2"/>
</dbReference>
<feature type="domain" description="WW" evidence="2">
    <location>
        <begin position="50"/>
        <end position="77"/>
    </location>
</feature>
<evidence type="ECO:0000313" key="3">
    <source>
        <dbReference type="CGD" id="CAL0000170583"/>
    </source>
</evidence>
<feature type="compositionally biased region" description="Basic and acidic residues" evidence="1">
    <location>
        <begin position="37"/>
        <end position="51"/>
    </location>
</feature>
<dbReference type="Pfam" id="PF01846">
    <property type="entry name" value="FF"/>
    <property type="match status" value="2"/>
</dbReference>
<reference evidence="4 5" key="1">
    <citation type="journal article" date="2009" name="Genome Res.">
        <title>Comparative genomics of the fungal pathogens Candida dubliniensis and Candida albicans.</title>
        <authorList>
            <person name="Jackson A.P."/>
            <person name="Gamble J.A."/>
            <person name="Yeomans T."/>
            <person name="Moran G.P."/>
            <person name="Saunders D."/>
            <person name="Harris D."/>
            <person name="Aslett M."/>
            <person name="Barrell J.F."/>
            <person name="Butler G."/>
            <person name="Citiulo F."/>
            <person name="Coleman D.C."/>
            <person name="de Groot P.W.J."/>
            <person name="Goodwin T.J."/>
            <person name="Quail M.A."/>
            <person name="McQuillan J."/>
            <person name="Munro C.A."/>
            <person name="Pain A."/>
            <person name="Poulter R.T."/>
            <person name="Rajandream M.A."/>
            <person name="Renauld H."/>
            <person name="Spiering M.J."/>
            <person name="Tivey A."/>
            <person name="Gow N.A.R."/>
            <person name="Barrell B."/>
            <person name="Sullivan D.J."/>
            <person name="Berriman M."/>
        </authorList>
    </citation>
    <scope>NUCLEOTIDE SEQUENCE [LARGE SCALE GENOMIC DNA]</scope>
    <source>
        <strain evidence="5">CD36 / ATCC MYA-646 / CBS 7987 / NCPF 3949 / NRRL Y-17841</strain>
    </source>
</reference>
<evidence type="ECO:0000256" key="1">
    <source>
        <dbReference type="SAM" id="MobiDB-lite"/>
    </source>
</evidence>
<dbReference type="VEuPathDB" id="FungiDB:CD36_26050"/>
<dbReference type="CDD" id="cd00201">
    <property type="entry name" value="WW"/>
    <property type="match status" value="2"/>
</dbReference>
<dbReference type="InterPro" id="IPR039726">
    <property type="entry name" value="Prp40-like"/>
</dbReference>
<dbReference type="RefSeq" id="XP_002421701.1">
    <property type="nucleotide sequence ID" value="XM_002421656.1"/>
</dbReference>
<dbReference type="Gene3D" id="1.10.10.440">
    <property type="entry name" value="FF domain"/>
    <property type="match status" value="2"/>
</dbReference>
<dbReference type="KEGG" id="cdu:CD36_26050"/>
<evidence type="ECO:0000313" key="5">
    <source>
        <dbReference type="Proteomes" id="UP000002605"/>
    </source>
</evidence>
<dbReference type="HOGENOM" id="CLU_005825_1_2_1"/>
<keyword evidence="5" id="KW-1185">Reference proteome</keyword>
<dbReference type="eggNOG" id="KOG0152">
    <property type="taxonomic scope" value="Eukaryota"/>
</dbReference>
<accession>B9WKU0</accession>
<organism evidence="4 5">
    <name type="scientific">Candida dubliniensis (strain CD36 / ATCC MYA-646 / CBS 7987 / NCPF 3949 / NRRL Y-17841)</name>
    <name type="common">Yeast</name>
    <dbReference type="NCBI Taxonomy" id="573826"/>
    <lineage>
        <taxon>Eukaryota</taxon>
        <taxon>Fungi</taxon>
        <taxon>Dikarya</taxon>
        <taxon>Ascomycota</taxon>
        <taxon>Saccharomycotina</taxon>
        <taxon>Pichiomycetes</taxon>
        <taxon>Debaryomycetaceae</taxon>
        <taxon>Candida/Lodderomyces clade</taxon>
        <taxon>Candida</taxon>
    </lineage>
</organism>
<dbReference type="GeneID" id="8049805"/>
<dbReference type="InterPro" id="IPR036020">
    <property type="entry name" value="WW_dom_sf"/>
</dbReference>
<dbReference type="InterPro" id="IPR002713">
    <property type="entry name" value="FF_domain"/>
</dbReference>
<dbReference type="GO" id="GO:0045292">
    <property type="term" value="P:mRNA cis splicing, via spliceosome"/>
    <property type="evidence" value="ECO:0007669"/>
    <property type="project" value="InterPro"/>
</dbReference>
<dbReference type="PANTHER" id="PTHR11864:SF0">
    <property type="entry name" value="PRP40 PRE-MRNA PROCESSING FACTOR 40 HOMOLOG A (YEAST)"/>
    <property type="match status" value="1"/>
</dbReference>
<dbReference type="GO" id="GO:0003723">
    <property type="term" value="F:RNA binding"/>
    <property type="evidence" value="ECO:0007669"/>
    <property type="project" value="TreeGrafter"/>
</dbReference>
<gene>
    <name evidence="3" type="ordered locus">Cd36_26050</name>
    <name evidence="4" type="ORF">CD36_26050</name>
</gene>
<protein>
    <submittedName>
        <fullName evidence="4">Pre-mRNA processing protein, putative</fullName>
    </submittedName>
</protein>
<dbReference type="CGD" id="CAL0000170583">
    <property type="gene designation" value="Cd36_26050"/>
</dbReference>
<name>B9WKU0_CANDC</name>
<dbReference type="EMBL" id="FM992695">
    <property type="protein sequence ID" value="CAX39640.1"/>
    <property type="molecule type" value="Genomic_DNA"/>
</dbReference>
<proteinExistence type="predicted"/>
<feature type="region of interest" description="Disordered" evidence="1">
    <location>
        <begin position="29"/>
        <end position="51"/>
    </location>
</feature>
<dbReference type="Gene3D" id="2.20.70.10">
    <property type="match status" value="2"/>
</dbReference>
<dbReference type="SUPFAM" id="SSF51045">
    <property type="entry name" value="WW domain"/>
    <property type="match status" value="2"/>
</dbReference>
<dbReference type="Proteomes" id="UP000002605">
    <property type="component" value="Chromosome R"/>
</dbReference>